<dbReference type="PANTHER" id="PTHR34703:SF1">
    <property type="entry name" value="ANTIPORTER SUBUNIT MNHG2-RELATED"/>
    <property type="match status" value="1"/>
</dbReference>
<feature type="transmembrane region" description="Helical" evidence="1">
    <location>
        <begin position="45"/>
        <end position="64"/>
    </location>
</feature>
<evidence type="ECO:0000313" key="4">
    <source>
        <dbReference type="Proteomes" id="UP000433532"/>
    </source>
</evidence>
<accession>A0A071L195</accession>
<sequence>MTGEPLSLWVEILVSAFLLLGSAFVLIGAIGLYRLPDFFMRLHGPTKATTLGVGGVIVASLIYFSNRQAGISLHELLISLFLFISAPVSAYMLAKAAVLQQLPLEKKTRGKPWEQ</sequence>
<dbReference type="Proteomes" id="UP000433532">
    <property type="component" value="Unassembled WGS sequence"/>
</dbReference>
<reference evidence="3" key="2">
    <citation type="submission" date="2023-06" db="EMBL/GenBank/DDBJ databases">
        <authorList>
            <consortium name="Clinical and Environmental Microbiology Branch: Whole genome sequencing antimicrobial resistance pathogens in the healthcare setting"/>
        </authorList>
    </citation>
    <scope>NUCLEOTIDE SEQUENCE</scope>
    <source>
        <strain evidence="3">2021CK-01020</strain>
    </source>
</reference>
<dbReference type="Pfam" id="PF03334">
    <property type="entry name" value="PhaG_MnhG_YufB"/>
    <property type="match status" value="1"/>
</dbReference>
<dbReference type="Proteomes" id="UP001297540">
    <property type="component" value="Chromosome"/>
</dbReference>
<evidence type="ECO:0000313" key="3">
    <source>
        <dbReference type="EMBL" id="WOS75871.1"/>
    </source>
</evidence>
<reference evidence="2 4" key="1">
    <citation type="submission" date="2019-11" db="EMBL/GenBank/DDBJ databases">
        <title>Genomes of ocular Pseudomonas aeruginosa isolates.</title>
        <authorList>
            <person name="Khan M."/>
            <person name="Rice S.A."/>
            <person name="Willcox M.D.P."/>
            <person name="Stapleton F."/>
        </authorList>
    </citation>
    <scope>NUCLEOTIDE SEQUENCE [LARGE SCALE GENOMIC DNA]</scope>
    <source>
        <strain evidence="2 4">PA221</strain>
    </source>
</reference>
<dbReference type="PANTHER" id="PTHR34703">
    <property type="entry name" value="ANTIPORTER SUBUNIT MNHG2-RELATED"/>
    <property type="match status" value="1"/>
</dbReference>
<keyword evidence="1" id="KW-0472">Membrane</keyword>
<organism evidence="2 4">
    <name type="scientific">Pseudomonas aeruginosa</name>
    <dbReference type="NCBI Taxonomy" id="287"/>
    <lineage>
        <taxon>Bacteria</taxon>
        <taxon>Pseudomonadati</taxon>
        <taxon>Pseudomonadota</taxon>
        <taxon>Gammaproteobacteria</taxon>
        <taxon>Pseudomonadales</taxon>
        <taxon>Pseudomonadaceae</taxon>
        <taxon>Pseudomonas</taxon>
    </lineage>
</organism>
<gene>
    <name evidence="2" type="ORF">GNQ48_17770</name>
    <name evidence="3" type="ORF">L4V69_25585</name>
</gene>
<dbReference type="AlphaFoldDB" id="A0A071L195"/>
<proteinExistence type="predicted"/>
<keyword evidence="1" id="KW-0812">Transmembrane</keyword>
<evidence type="ECO:0000313" key="2">
    <source>
        <dbReference type="EMBL" id="MUI36858.1"/>
    </source>
</evidence>
<dbReference type="KEGG" id="paeb:NCGM1900_1549"/>
<evidence type="ECO:0000256" key="1">
    <source>
        <dbReference type="SAM" id="Phobius"/>
    </source>
</evidence>
<dbReference type="GO" id="GO:0015385">
    <property type="term" value="F:sodium:proton antiporter activity"/>
    <property type="evidence" value="ECO:0007669"/>
    <property type="project" value="TreeGrafter"/>
</dbReference>
<dbReference type="RefSeq" id="WP_003086373.1">
    <property type="nucleotide sequence ID" value="NZ_AP014622.1"/>
</dbReference>
<dbReference type="EMBL" id="WOAD01000014">
    <property type="protein sequence ID" value="MUI36858.1"/>
    <property type="molecule type" value="Genomic_DNA"/>
</dbReference>
<keyword evidence="1" id="KW-1133">Transmembrane helix</keyword>
<protein>
    <submittedName>
        <fullName evidence="2">Na+/H+ antiporter subunit G</fullName>
    </submittedName>
</protein>
<dbReference type="NCBIfam" id="TIGR01300">
    <property type="entry name" value="CPA3_mnhG_phaG"/>
    <property type="match status" value="1"/>
</dbReference>
<reference evidence="3" key="3">
    <citation type="submission" date="2023-10" db="EMBL/GenBank/DDBJ databases">
        <title>Pathogen: clinical or host-associated sample.</title>
        <authorList>
            <person name="Hergert J."/>
            <person name="Casey R."/>
            <person name="Wagner J."/>
            <person name="Young E.L."/>
            <person name="Oakeson K.F."/>
        </authorList>
    </citation>
    <scope>NUCLEOTIDE SEQUENCE</scope>
    <source>
        <strain evidence="3">2021CK-01020</strain>
    </source>
</reference>
<dbReference type="NCBIfam" id="NF009316">
    <property type="entry name" value="PRK12674.1-5"/>
    <property type="match status" value="1"/>
</dbReference>
<feature type="transmembrane region" description="Helical" evidence="1">
    <location>
        <begin position="12"/>
        <end position="33"/>
    </location>
</feature>
<name>A0A071L195_PSEAI</name>
<feature type="transmembrane region" description="Helical" evidence="1">
    <location>
        <begin position="76"/>
        <end position="99"/>
    </location>
</feature>
<dbReference type="EMBL" id="CP136986">
    <property type="protein sequence ID" value="WOS75871.1"/>
    <property type="molecule type" value="Genomic_DNA"/>
</dbReference>
<dbReference type="InterPro" id="IPR005133">
    <property type="entry name" value="PhaG_MnhG_YufB"/>
</dbReference>